<dbReference type="PANTHER" id="PTHR11659">
    <property type="entry name" value="GLUTAMYL-TRNA GLN AMIDOTRANSFERASE SUBUNIT B MITOCHONDRIAL AND PROKARYOTIC PET112-RELATED"/>
    <property type="match status" value="1"/>
</dbReference>
<organism evidence="11 12">
    <name type="scientific">Mortierella polycephala</name>
    <dbReference type="NCBI Taxonomy" id="41804"/>
    <lineage>
        <taxon>Eukaryota</taxon>
        <taxon>Fungi</taxon>
        <taxon>Fungi incertae sedis</taxon>
        <taxon>Mucoromycota</taxon>
        <taxon>Mortierellomycotina</taxon>
        <taxon>Mortierellomycetes</taxon>
        <taxon>Mortierellales</taxon>
        <taxon>Mortierellaceae</taxon>
        <taxon>Mortierella</taxon>
    </lineage>
</organism>
<keyword evidence="3 8" id="KW-0547">Nucleotide-binding</keyword>
<keyword evidence="5 8" id="KW-0648">Protein biosynthesis</keyword>
<dbReference type="AlphaFoldDB" id="A0A9P6Q502"/>
<dbReference type="GO" id="GO:0030956">
    <property type="term" value="C:glutamyl-tRNA(Gln) amidotransferase complex"/>
    <property type="evidence" value="ECO:0007669"/>
    <property type="project" value="UniProtKB-UniRule"/>
</dbReference>
<comment type="catalytic activity">
    <reaction evidence="7 8">
        <text>L-glutamyl-tRNA(Gln) + L-glutamine + ATP + H2O = L-glutaminyl-tRNA(Gln) + L-glutamate + ADP + phosphate + H(+)</text>
        <dbReference type="Rhea" id="RHEA:17521"/>
        <dbReference type="Rhea" id="RHEA-COMP:9681"/>
        <dbReference type="Rhea" id="RHEA-COMP:9684"/>
        <dbReference type="ChEBI" id="CHEBI:15377"/>
        <dbReference type="ChEBI" id="CHEBI:15378"/>
        <dbReference type="ChEBI" id="CHEBI:29985"/>
        <dbReference type="ChEBI" id="CHEBI:30616"/>
        <dbReference type="ChEBI" id="CHEBI:43474"/>
        <dbReference type="ChEBI" id="CHEBI:58359"/>
        <dbReference type="ChEBI" id="CHEBI:78520"/>
        <dbReference type="ChEBI" id="CHEBI:78521"/>
        <dbReference type="ChEBI" id="CHEBI:456216"/>
    </reaction>
</comment>
<dbReference type="GO" id="GO:0005524">
    <property type="term" value="F:ATP binding"/>
    <property type="evidence" value="ECO:0007669"/>
    <property type="project" value="UniProtKB-KW"/>
</dbReference>
<dbReference type="GO" id="GO:0005739">
    <property type="term" value="C:mitochondrion"/>
    <property type="evidence" value="ECO:0007669"/>
    <property type="project" value="UniProtKB-SubCell"/>
</dbReference>
<dbReference type="GO" id="GO:0070681">
    <property type="term" value="P:glutaminyl-tRNAGln biosynthesis via transamidation"/>
    <property type="evidence" value="ECO:0007669"/>
    <property type="project" value="UniProtKB-UniRule"/>
</dbReference>
<evidence type="ECO:0000256" key="7">
    <source>
        <dbReference type="ARBA" id="ARBA00047913"/>
    </source>
</evidence>
<dbReference type="SMART" id="SM00845">
    <property type="entry name" value="GatB_Yqey"/>
    <property type="match status" value="1"/>
</dbReference>
<dbReference type="InterPro" id="IPR023168">
    <property type="entry name" value="GatB_Yqey_C_2"/>
</dbReference>
<reference evidence="11" key="1">
    <citation type="journal article" date="2020" name="Fungal Divers.">
        <title>Resolving the Mortierellaceae phylogeny through synthesis of multi-gene phylogenetics and phylogenomics.</title>
        <authorList>
            <person name="Vandepol N."/>
            <person name="Liber J."/>
            <person name="Desiro A."/>
            <person name="Na H."/>
            <person name="Kennedy M."/>
            <person name="Barry K."/>
            <person name="Grigoriev I.V."/>
            <person name="Miller A.N."/>
            <person name="O'Donnell K."/>
            <person name="Stajich J.E."/>
            <person name="Bonito G."/>
        </authorList>
    </citation>
    <scope>NUCLEOTIDE SEQUENCE</scope>
    <source>
        <strain evidence="11">KOD948</strain>
    </source>
</reference>
<name>A0A9P6Q502_9FUNG</name>
<comment type="caution">
    <text evidence="11">The sequence shown here is derived from an EMBL/GenBank/DDBJ whole genome shotgun (WGS) entry which is preliminary data.</text>
</comment>
<comment type="catalytic activity">
    <reaction evidence="6">
        <text>L-aspartyl-tRNA(Asn) + L-glutamine + ATP + H2O = L-asparaginyl-tRNA(Asn) + L-glutamate + ADP + phosphate + 2 H(+)</text>
        <dbReference type="Rhea" id="RHEA:14513"/>
        <dbReference type="Rhea" id="RHEA-COMP:9674"/>
        <dbReference type="Rhea" id="RHEA-COMP:9677"/>
        <dbReference type="ChEBI" id="CHEBI:15377"/>
        <dbReference type="ChEBI" id="CHEBI:15378"/>
        <dbReference type="ChEBI" id="CHEBI:29985"/>
        <dbReference type="ChEBI" id="CHEBI:30616"/>
        <dbReference type="ChEBI" id="CHEBI:43474"/>
        <dbReference type="ChEBI" id="CHEBI:58359"/>
        <dbReference type="ChEBI" id="CHEBI:78515"/>
        <dbReference type="ChEBI" id="CHEBI:78516"/>
        <dbReference type="ChEBI" id="CHEBI:456216"/>
    </reaction>
</comment>
<gene>
    <name evidence="11" type="ORF">BG011_001673</name>
</gene>
<dbReference type="EC" id="6.3.5.-" evidence="8"/>
<comment type="similarity">
    <text evidence="1 8">Belongs to the GatB/GatE family. GatB subfamily.</text>
</comment>
<dbReference type="InterPro" id="IPR017958">
    <property type="entry name" value="Gln-tRNA_amidoTrfase_suB_CS"/>
</dbReference>
<proteinExistence type="inferred from homology"/>
<dbReference type="SUPFAM" id="SSF55931">
    <property type="entry name" value="Glutamine synthetase/guanido kinase"/>
    <property type="match status" value="1"/>
</dbReference>
<dbReference type="PANTHER" id="PTHR11659:SF0">
    <property type="entry name" value="GLUTAMYL-TRNA(GLN) AMIDOTRANSFERASE SUBUNIT B, MITOCHONDRIAL"/>
    <property type="match status" value="1"/>
</dbReference>
<comment type="function">
    <text evidence="8">Allows the formation of correctly charged Gln-tRNA(Gln) through the transamidation of misacylated Glu-tRNA(Gln) in the mitochondria. The reaction takes place in the presence of glutamine and ATP through an activated gamma-phospho-Glu-tRNA(Gln).</text>
</comment>
<keyword evidence="12" id="KW-1185">Reference proteome</keyword>
<dbReference type="SUPFAM" id="SSF89095">
    <property type="entry name" value="GatB/YqeY motif"/>
    <property type="match status" value="1"/>
</dbReference>
<dbReference type="InterPro" id="IPR006075">
    <property type="entry name" value="Asn/Gln-tRNA_Trfase_suB/E_cat"/>
</dbReference>
<accession>A0A9P6Q502</accession>
<dbReference type="GO" id="GO:0050567">
    <property type="term" value="F:glutaminyl-tRNA synthase (glutamine-hydrolyzing) activity"/>
    <property type="evidence" value="ECO:0007669"/>
    <property type="project" value="UniProtKB-UniRule"/>
</dbReference>
<dbReference type="FunFam" id="1.10.10.410:FF:000001">
    <property type="entry name" value="Aspartyl/glutamyl-tRNA(Asn/Gln) amidotransferase subunit B"/>
    <property type="match status" value="1"/>
</dbReference>
<evidence type="ECO:0000256" key="6">
    <source>
        <dbReference type="ARBA" id="ARBA00047380"/>
    </source>
</evidence>
<evidence type="ECO:0000256" key="5">
    <source>
        <dbReference type="ARBA" id="ARBA00022917"/>
    </source>
</evidence>
<evidence type="ECO:0000259" key="10">
    <source>
        <dbReference type="SMART" id="SM00845"/>
    </source>
</evidence>
<dbReference type="HAMAP" id="MF_00121">
    <property type="entry name" value="GatB"/>
    <property type="match status" value="1"/>
</dbReference>
<evidence type="ECO:0000256" key="9">
    <source>
        <dbReference type="SAM" id="MobiDB-lite"/>
    </source>
</evidence>
<evidence type="ECO:0000256" key="2">
    <source>
        <dbReference type="ARBA" id="ARBA00022598"/>
    </source>
</evidence>
<dbReference type="InterPro" id="IPR003789">
    <property type="entry name" value="Asn/Gln_tRNA_amidoTrase-B-like"/>
</dbReference>
<dbReference type="OrthoDB" id="1722066at2759"/>
<dbReference type="EMBL" id="JAAAJA010000146">
    <property type="protein sequence ID" value="KAG0260724.1"/>
    <property type="molecule type" value="Genomic_DNA"/>
</dbReference>
<dbReference type="GO" id="GO:0032543">
    <property type="term" value="P:mitochondrial translation"/>
    <property type="evidence" value="ECO:0007669"/>
    <property type="project" value="UniProtKB-UniRule"/>
</dbReference>
<dbReference type="InterPro" id="IPR018027">
    <property type="entry name" value="Asn/Gln_amidotransferase"/>
</dbReference>
<evidence type="ECO:0000256" key="8">
    <source>
        <dbReference type="HAMAP-Rule" id="MF_03147"/>
    </source>
</evidence>
<evidence type="ECO:0000256" key="3">
    <source>
        <dbReference type="ARBA" id="ARBA00022741"/>
    </source>
</evidence>
<sequence>MYRWISRPRSIHLRPARGSAVPCSGSTRTHLNISQYSNTHYNNQEWHRNTVRSLSTASKDTAATVEAAPLPLHRNLIKGRWEPIIGLEIHAQIKSKTKLFSGAYTSFNAPTNSNVSLIDAAYPGTLPQLSQECVDLAVKTSLALEAHVYPTSSFDRKHYFYPDLPLGYQITQHYEPLAQNGRVVLSSLDGLDYTLTVGIEQLQLEQDTGKSIHDIYPGLTLLDLNRAGTGLMEIVTKPDMRSSKEAGILVKKLQALLRAVNSSDGNMDEGSMRCDVNVSVHEVGKPYGERSELKNLNSIKSVVDAIDAEIERQIDAYESNIPVTQETRGFDASTGKTQETIMELKRTLPELPDVRRERIMKTYGLGMIETRTLMGEEGMVEYFEDVMSSGRQAKSVISWTIHELLGRFNSRGIEFSPNVISVAQLGSLIDCIDQGLISTNVGKNVLNLMIDGDSRDANAIVEEKGWKQIDNLSELEKMCEEIMTKYPDKVKVIQKGNIGVLGFLIGQIMKQNHGRANPVVVSNMLRTKMGLPEAADNGNNDAGSVDVKNQEKGGKKKKKQ</sequence>
<evidence type="ECO:0000256" key="1">
    <source>
        <dbReference type="ARBA" id="ARBA00005306"/>
    </source>
</evidence>
<dbReference type="Proteomes" id="UP000726737">
    <property type="component" value="Unassembled WGS sequence"/>
</dbReference>
<comment type="subcellular location">
    <subcellularLocation>
        <location evidence="8">Mitochondrion</location>
    </subcellularLocation>
</comment>
<dbReference type="PROSITE" id="PS01234">
    <property type="entry name" value="GATB"/>
    <property type="match status" value="1"/>
</dbReference>
<dbReference type="InterPro" id="IPR014746">
    <property type="entry name" value="Gln_synth/guanido_kin_cat_dom"/>
</dbReference>
<evidence type="ECO:0000256" key="4">
    <source>
        <dbReference type="ARBA" id="ARBA00022840"/>
    </source>
</evidence>
<evidence type="ECO:0000313" key="12">
    <source>
        <dbReference type="Proteomes" id="UP000726737"/>
    </source>
</evidence>
<comment type="subunit">
    <text evidence="8">Subunit of the heterotrimeric GatCAB amidotransferase (AdT) complex, composed of A, B and C subunits.</text>
</comment>
<keyword evidence="2 8" id="KW-0436">Ligase</keyword>
<dbReference type="InterPro" id="IPR017959">
    <property type="entry name" value="Asn/Gln-tRNA_amidoTrfase_suB/E"/>
</dbReference>
<dbReference type="Pfam" id="PF02637">
    <property type="entry name" value="GatB_Yqey"/>
    <property type="match status" value="1"/>
</dbReference>
<dbReference type="InterPro" id="IPR004413">
    <property type="entry name" value="GatB"/>
</dbReference>
<protein>
    <recommendedName>
        <fullName evidence="8">Glutamyl-tRNA(Gln) amidotransferase subunit B, mitochondrial</fullName>
        <shortName evidence="8">Glu-AdT subunit B</shortName>
        <ecNumber evidence="8">6.3.5.-</ecNumber>
    </recommendedName>
</protein>
<evidence type="ECO:0000313" key="11">
    <source>
        <dbReference type="EMBL" id="KAG0260724.1"/>
    </source>
</evidence>
<keyword evidence="4 8" id="KW-0067">ATP-binding</keyword>
<dbReference type="Pfam" id="PF02934">
    <property type="entry name" value="GatB_N"/>
    <property type="match status" value="1"/>
</dbReference>
<keyword evidence="8" id="KW-0496">Mitochondrion</keyword>
<feature type="domain" description="Asn/Gln amidotransferase" evidence="10">
    <location>
        <begin position="381"/>
        <end position="529"/>
    </location>
</feature>
<dbReference type="Gene3D" id="1.10.10.410">
    <property type="match status" value="1"/>
</dbReference>
<feature type="region of interest" description="Disordered" evidence="9">
    <location>
        <begin position="531"/>
        <end position="560"/>
    </location>
</feature>